<name>G7H370_9ACTN</name>
<sequence>MATPVLFDVHGGRRDPQQPLLHFDDLAVVRGDGIFETLLVRDGQVCNLARHLARFRDGAARMDLPKPAMAAWDSTINAAAVAWSLANGDVEGQMRLVYTRGRESAPADHDAPERTTALVMISEVRSSVAQSRADGVAVCLLDRGYTVDFGARAPWQLIGAKTLSYAANMAALRHAVAAGFDDVIYTSSDGQVLEGPRSSVVAVTGRTLRTPPVESGILPGTTVAALFAAAREEGWDAEYARLPPADLLAADSVWMCSSVTIAARVTRIDDDELLLDEQTGAAAAEFAELASRAIAVA</sequence>
<dbReference type="EMBL" id="BAEE01000056">
    <property type="protein sequence ID" value="GAB10295.1"/>
    <property type="molecule type" value="Genomic_DNA"/>
</dbReference>
<dbReference type="PANTHER" id="PTHR42743:SF11">
    <property type="entry name" value="AMINODEOXYCHORISMATE LYASE"/>
    <property type="match status" value="1"/>
</dbReference>
<dbReference type="NCBIfam" id="NF005886">
    <property type="entry name" value="PRK07849.1-1"/>
    <property type="match status" value="1"/>
</dbReference>
<dbReference type="InterPro" id="IPR001544">
    <property type="entry name" value="Aminotrans_IV"/>
</dbReference>
<dbReference type="InterPro" id="IPR050571">
    <property type="entry name" value="Class-IV_PLP-Dep_Aminotrnsfr"/>
</dbReference>
<dbReference type="Gene3D" id="3.20.10.10">
    <property type="entry name" value="D-amino Acid Aminotransferase, subunit A, domain 2"/>
    <property type="match status" value="1"/>
</dbReference>
<dbReference type="PANTHER" id="PTHR42743">
    <property type="entry name" value="AMINO-ACID AMINOTRANSFERASE"/>
    <property type="match status" value="1"/>
</dbReference>
<keyword evidence="2" id="KW-0808">Transferase</keyword>
<dbReference type="GO" id="GO:0046394">
    <property type="term" value="P:carboxylic acid biosynthetic process"/>
    <property type="evidence" value="ECO:0007669"/>
    <property type="project" value="UniProtKB-ARBA"/>
</dbReference>
<keyword evidence="2" id="KW-0032">Aminotransferase</keyword>
<dbReference type="InterPro" id="IPR036038">
    <property type="entry name" value="Aminotransferase-like"/>
</dbReference>
<comment type="similarity">
    <text evidence="1">Belongs to the class-IV pyridoxal-phosphate-dependent aminotransferase family.</text>
</comment>
<dbReference type="GO" id="GO:0008483">
    <property type="term" value="F:transaminase activity"/>
    <property type="evidence" value="ECO:0007669"/>
    <property type="project" value="UniProtKB-KW"/>
</dbReference>
<dbReference type="InterPro" id="IPR043132">
    <property type="entry name" value="BCAT-like_C"/>
</dbReference>
<reference evidence="2 3" key="1">
    <citation type="submission" date="2011-11" db="EMBL/GenBank/DDBJ databases">
        <title>Whole genome shotgun sequence of Gordonia araii NBRC 100433.</title>
        <authorList>
            <person name="Yoshida Y."/>
            <person name="Hosoyama A."/>
            <person name="Tsuchikane K."/>
            <person name="Katsumata H."/>
            <person name="Yamazaki S."/>
            <person name="Fujita N."/>
        </authorList>
    </citation>
    <scope>NUCLEOTIDE SEQUENCE [LARGE SCALE GENOMIC DNA]</scope>
    <source>
        <strain evidence="2 3">NBRC 100433</strain>
    </source>
</reference>
<dbReference type="Pfam" id="PF01063">
    <property type="entry name" value="Aminotran_4"/>
    <property type="match status" value="1"/>
</dbReference>
<dbReference type="Gene3D" id="3.30.470.10">
    <property type="match status" value="1"/>
</dbReference>
<keyword evidence="3" id="KW-1185">Reference proteome</keyword>
<dbReference type="OrthoDB" id="3199344at2"/>
<dbReference type="GO" id="GO:0005829">
    <property type="term" value="C:cytosol"/>
    <property type="evidence" value="ECO:0007669"/>
    <property type="project" value="TreeGrafter"/>
</dbReference>
<evidence type="ECO:0000313" key="2">
    <source>
        <dbReference type="EMBL" id="GAB10295.1"/>
    </source>
</evidence>
<dbReference type="NCBIfam" id="NF005887">
    <property type="entry name" value="PRK07849.1-2"/>
    <property type="match status" value="1"/>
</dbReference>
<dbReference type="RefSeq" id="WP_007322370.1">
    <property type="nucleotide sequence ID" value="NZ_BAEE01000056.1"/>
</dbReference>
<evidence type="ECO:0000256" key="1">
    <source>
        <dbReference type="ARBA" id="ARBA00009320"/>
    </source>
</evidence>
<dbReference type="AlphaFoldDB" id="G7H370"/>
<gene>
    <name evidence="2" type="ORF">GOARA_056_00420</name>
</gene>
<protein>
    <submittedName>
        <fullName evidence="2">Putative aminotransferase</fullName>
    </submittedName>
</protein>
<dbReference type="SUPFAM" id="SSF56752">
    <property type="entry name" value="D-aminoacid aminotransferase-like PLP-dependent enzymes"/>
    <property type="match status" value="1"/>
</dbReference>
<dbReference type="InterPro" id="IPR043131">
    <property type="entry name" value="BCAT-like_N"/>
</dbReference>
<comment type="caution">
    <text evidence="2">The sequence shown here is derived from an EMBL/GenBank/DDBJ whole genome shotgun (WGS) entry which is preliminary data.</text>
</comment>
<dbReference type="Proteomes" id="UP000035088">
    <property type="component" value="Unassembled WGS sequence"/>
</dbReference>
<dbReference type="STRING" id="1073574.GOARA_056_00420"/>
<organism evidence="2 3">
    <name type="scientific">Gordonia araii NBRC 100433</name>
    <dbReference type="NCBI Taxonomy" id="1073574"/>
    <lineage>
        <taxon>Bacteria</taxon>
        <taxon>Bacillati</taxon>
        <taxon>Actinomycetota</taxon>
        <taxon>Actinomycetes</taxon>
        <taxon>Mycobacteriales</taxon>
        <taxon>Gordoniaceae</taxon>
        <taxon>Gordonia</taxon>
    </lineage>
</organism>
<evidence type="ECO:0000313" key="3">
    <source>
        <dbReference type="Proteomes" id="UP000035088"/>
    </source>
</evidence>
<proteinExistence type="inferred from homology"/>
<accession>G7H370</accession>